<dbReference type="InterPro" id="IPR013740">
    <property type="entry name" value="Redoxin"/>
</dbReference>
<dbReference type="Pfam" id="PF08534">
    <property type="entry name" value="Redoxin"/>
    <property type="match status" value="1"/>
</dbReference>
<dbReference type="InterPro" id="IPR013766">
    <property type="entry name" value="Thioredoxin_domain"/>
</dbReference>
<accession>D0E8K2</accession>
<keyword evidence="1 3" id="KW-1015">Disulfide bond</keyword>
<keyword evidence="3" id="KW-0560">Oxidoreductase</keyword>
<dbReference type="InterPro" id="IPR036249">
    <property type="entry name" value="Thioredoxin-like_sf"/>
</dbReference>
<feature type="domain" description="Thioredoxin" evidence="4">
    <location>
        <begin position="18"/>
        <end position="165"/>
    </location>
</feature>
<dbReference type="AlphaFoldDB" id="D0E8K2"/>
<evidence type="ECO:0000259" key="4">
    <source>
        <dbReference type="PROSITE" id="PS51352"/>
    </source>
</evidence>
<proteinExistence type="inferred from homology"/>
<evidence type="ECO:0000256" key="3">
    <source>
        <dbReference type="HAMAP-Rule" id="MF_00269"/>
    </source>
</evidence>
<dbReference type="CDD" id="cd03014">
    <property type="entry name" value="PRX_Atyp2cys"/>
    <property type="match status" value="1"/>
</dbReference>
<keyword evidence="2 3" id="KW-0676">Redox-active center</keyword>
<comment type="catalytic activity">
    <reaction evidence="3">
        <text>a hydroperoxide + [thioredoxin]-dithiol = an alcohol + [thioredoxin]-disulfide + H2O</text>
        <dbReference type="Rhea" id="RHEA:62620"/>
        <dbReference type="Rhea" id="RHEA-COMP:10698"/>
        <dbReference type="Rhea" id="RHEA-COMP:10700"/>
        <dbReference type="ChEBI" id="CHEBI:15377"/>
        <dbReference type="ChEBI" id="CHEBI:29950"/>
        <dbReference type="ChEBI" id="CHEBI:30879"/>
        <dbReference type="ChEBI" id="CHEBI:35924"/>
        <dbReference type="ChEBI" id="CHEBI:50058"/>
        <dbReference type="EC" id="1.11.1.24"/>
    </reaction>
</comment>
<dbReference type="PANTHER" id="PTHR43110">
    <property type="entry name" value="THIOL PEROXIDASE"/>
    <property type="match status" value="1"/>
</dbReference>
<dbReference type="SUPFAM" id="SSF52833">
    <property type="entry name" value="Thioredoxin-like"/>
    <property type="match status" value="1"/>
</dbReference>
<dbReference type="PANTHER" id="PTHR43110:SF1">
    <property type="entry name" value="THIOL PEROXIDASE"/>
    <property type="match status" value="1"/>
</dbReference>
<keyword evidence="3" id="KW-0575">Peroxidase</keyword>
<comment type="similarity">
    <text evidence="3">Belongs to the peroxiredoxin family. Tpx subfamily.</text>
</comment>
<dbReference type="InterPro" id="IPR002065">
    <property type="entry name" value="TPX"/>
</dbReference>
<dbReference type="InterPro" id="IPR050455">
    <property type="entry name" value="Tpx_Peroxidase_subfamily"/>
</dbReference>
<dbReference type="Gene3D" id="3.40.30.10">
    <property type="entry name" value="Glutaredoxin"/>
    <property type="match status" value="1"/>
</dbReference>
<name>D0E8K2_UNCHF</name>
<sequence length="165" mass="17721">MAKITLGGNDTSTNGELPEIGTKAPDFLLTDSDLKDHRLSDFSGTKLILNIVPSLGTGVCQSSAKKFNELASGLESTKVLVISADLPFAQGAFCGQEGLENIMTLSQMRNRDFGKDYGIEIQDGKFQGLAARSVVVLDENHKVVYTQLVPEIGQEPDYDKAVAAI</sequence>
<dbReference type="EC" id="1.11.1.24" evidence="3"/>
<protein>
    <recommendedName>
        <fullName evidence="3">Thiol peroxidase</fullName>
        <shortName evidence="3">Tpx</shortName>
        <ecNumber evidence="3">1.11.1.24</ecNumber>
    </recommendedName>
    <alternativeName>
        <fullName evidence="3">Peroxiredoxin tpx</fullName>
        <shortName evidence="3">Prx</shortName>
    </alternativeName>
    <alternativeName>
        <fullName evidence="3">Thioredoxin peroxidase</fullName>
    </alternativeName>
    <alternativeName>
        <fullName evidence="3">Thioredoxin-dependent peroxiredoxin</fullName>
    </alternativeName>
</protein>
<organism evidence="5">
    <name type="scientific">Uncultured bacterium HF130_AEPn_1</name>
    <dbReference type="NCBI Taxonomy" id="663362"/>
    <lineage>
        <taxon>Bacteria</taxon>
        <taxon>environmental samples</taxon>
    </lineage>
</organism>
<comment type="function">
    <text evidence="3">Thiol-specific peroxidase that catalyzes the reduction of hydrogen peroxide and organic hydroperoxides to water and alcohols, respectively. Plays a role in cell protection against oxidative stress by detoxifying peroxides.</text>
</comment>
<dbReference type="GO" id="GO:0008379">
    <property type="term" value="F:thioredoxin peroxidase activity"/>
    <property type="evidence" value="ECO:0007669"/>
    <property type="project" value="UniProtKB-UniRule"/>
</dbReference>
<dbReference type="PROSITE" id="PS51352">
    <property type="entry name" value="THIOREDOXIN_2"/>
    <property type="match status" value="1"/>
</dbReference>
<reference evidence="5" key="1">
    <citation type="journal article" date="2010" name="Environ. Microbiol.">
        <title>Widespread known and novel phosphonate utilization pathways in marine bacteria revealed by functional screening and metagenomic analyses.</title>
        <authorList>
            <person name="Martinez A."/>
            <person name="Tyson G.W."/>
            <person name="DeLong E.F."/>
        </authorList>
    </citation>
    <scope>NUCLEOTIDE SEQUENCE</scope>
</reference>
<feature type="disulfide bond" description="Redox-active" evidence="3">
    <location>
        <begin position="60"/>
        <end position="94"/>
    </location>
</feature>
<keyword evidence="3" id="KW-0049">Antioxidant</keyword>
<comment type="subunit">
    <text evidence="3">Homodimer.</text>
</comment>
<dbReference type="HAMAP" id="MF_00269">
    <property type="entry name" value="Tpx"/>
    <property type="match status" value="1"/>
</dbReference>
<gene>
    <name evidence="3" type="primary">tpx</name>
    <name evidence="5" type="ORF">ALOHA_HF130_AEPn_1_23c</name>
</gene>
<evidence type="ECO:0000256" key="1">
    <source>
        <dbReference type="ARBA" id="ARBA00023157"/>
    </source>
</evidence>
<evidence type="ECO:0000256" key="2">
    <source>
        <dbReference type="ARBA" id="ARBA00023284"/>
    </source>
</evidence>
<evidence type="ECO:0000313" key="5">
    <source>
        <dbReference type="EMBL" id="ACU83567.1"/>
    </source>
</evidence>
<dbReference type="NCBIfam" id="NF001808">
    <property type="entry name" value="PRK00522.1"/>
    <property type="match status" value="1"/>
</dbReference>
<comment type="miscellaneous">
    <text evidence="3">The active site is a conserved redox-active cysteine residue, the peroxidatic cysteine (C(P)), which makes the nucleophilic attack on the peroxide substrate. The peroxide oxidizes the C(P)-SH to cysteine sulfenic acid (C(P)-SOH), which then reacts with another cysteine residue, the resolving cysteine (C(R)), to form a disulfide bridge. The disulfide is subsequently reduced by an appropriate electron donor to complete the catalytic cycle. In this atypical 2-Cys peroxiredoxin, C(R) is present in the same subunit to form an intramolecular disulfide. The disulfide is subsequently reduced by thioredoxin.</text>
</comment>
<dbReference type="EMBL" id="GQ422594">
    <property type="protein sequence ID" value="ACU83567.1"/>
    <property type="molecule type" value="Genomic_DNA"/>
</dbReference>
<feature type="active site" description="Cysteine sulfenic acid (-SOH) intermediate" evidence="3">
    <location>
        <position position="60"/>
    </location>
</feature>